<dbReference type="InterPro" id="IPR002155">
    <property type="entry name" value="Thiolase"/>
</dbReference>
<dbReference type="FunFam" id="3.40.47.10:FF:000010">
    <property type="entry name" value="Acetyl-CoA acetyltransferase (Thiolase)"/>
    <property type="match status" value="1"/>
</dbReference>
<dbReference type="Pfam" id="PF00108">
    <property type="entry name" value="Thiolase_N"/>
    <property type="match status" value="1"/>
</dbReference>
<dbReference type="GO" id="GO:0003985">
    <property type="term" value="F:acetyl-CoA C-acetyltransferase activity"/>
    <property type="evidence" value="ECO:0007669"/>
    <property type="project" value="UniProtKB-EC"/>
</dbReference>
<dbReference type="InterPro" id="IPR020616">
    <property type="entry name" value="Thiolase_N"/>
</dbReference>
<dbReference type="InterPro" id="IPR020610">
    <property type="entry name" value="Thiolase_AS"/>
</dbReference>
<dbReference type="PROSITE" id="PS00099">
    <property type="entry name" value="THIOLASE_3"/>
    <property type="match status" value="1"/>
</dbReference>
<feature type="domain" description="Thiolase C-terminal" evidence="12">
    <location>
        <begin position="275"/>
        <end position="398"/>
    </location>
</feature>
<evidence type="ECO:0000259" key="12">
    <source>
        <dbReference type="Pfam" id="PF02803"/>
    </source>
</evidence>
<evidence type="ECO:0000313" key="14">
    <source>
        <dbReference type="Proteomes" id="UP000095746"/>
    </source>
</evidence>
<keyword evidence="5 10" id="KW-0012">Acyltransferase</keyword>
<dbReference type="Pfam" id="PF02803">
    <property type="entry name" value="Thiolase_C"/>
    <property type="match status" value="1"/>
</dbReference>
<dbReference type="Proteomes" id="UP000095746">
    <property type="component" value="Unassembled WGS sequence"/>
</dbReference>
<dbReference type="InterPro" id="IPR016039">
    <property type="entry name" value="Thiolase-like"/>
</dbReference>
<feature type="active site" description="Proton acceptor" evidence="9">
    <location>
        <position position="356"/>
    </location>
</feature>
<dbReference type="RefSeq" id="WP_021631828.1">
    <property type="nucleotide sequence ID" value="NZ_JADMOW010000028.1"/>
</dbReference>
<organism evidence="13 14">
    <name type="scientific">Flavonifractor plautii</name>
    <name type="common">Fusobacterium plautii</name>
    <dbReference type="NCBI Taxonomy" id="292800"/>
    <lineage>
        <taxon>Bacteria</taxon>
        <taxon>Bacillati</taxon>
        <taxon>Bacillota</taxon>
        <taxon>Clostridia</taxon>
        <taxon>Eubacteriales</taxon>
        <taxon>Oscillospiraceae</taxon>
        <taxon>Flavonifractor</taxon>
    </lineage>
</organism>
<accession>A0A174C4J5</accession>
<evidence type="ECO:0000259" key="11">
    <source>
        <dbReference type="Pfam" id="PF00108"/>
    </source>
</evidence>
<feature type="active site" description="Acyl-thioester intermediate" evidence="9">
    <location>
        <position position="88"/>
    </location>
</feature>
<dbReference type="PIRSF" id="PIRSF000429">
    <property type="entry name" value="Ac-CoA_Ac_transf"/>
    <property type="match status" value="1"/>
</dbReference>
<evidence type="ECO:0000256" key="4">
    <source>
        <dbReference type="ARBA" id="ARBA00022679"/>
    </source>
</evidence>
<dbReference type="SUPFAM" id="SSF53901">
    <property type="entry name" value="Thiolase-like"/>
    <property type="match status" value="2"/>
</dbReference>
<evidence type="ECO:0000256" key="2">
    <source>
        <dbReference type="ARBA" id="ARBA00010982"/>
    </source>
</evidence>
<dbReference type="GO" id="GO:0005737">
    <property type="term" value="C:cytoplasm"/>
    <property type="evidence" value="ECO:0007669"/>
    <property type="project" value="UniProtKB-SubCell"/>
</dbReference>
<reference evidence="13 14" key="1">
    <citation type="submission" date="2015-09" db="EMBL/GenBank/DDBJ databases">
        <authorList>
            <consortium name="Pathogen Informatics"/>
        </authorList>
    </citation>
    <scope>NUCLEOTIDE SEQUENCE [LARGE SCALE GENOMIC DNA]</scope>
    <source>
        <strain evidence="13 14">2789STDY5608854</strain>
    </source>
</reference>
<evidence type="ECO:0000256" key="1">
    <source>
        <dbReference type="ARBA" id="ARBA00004496"/>
    </source>
</evidence>
<evidence type="ECO:0000256" key="6">
    <source>
        <dbReference type="ARBA" id="ARBA00030755"/>
    </source>
</evidence>
<dbReference type="NCBIfam" id="TIGR01930">
    <property type="entry name" value="AcCoA-C-Actrans"/>
    <property type="match status" value="1"/>
</dbReference>
<evidence type="ECO:0000256" key="5">
    <source>
        <dbReference type="ARBA" id="ARBA00023315"/>
    </source>
</evidence>
<evidence type="ECO:0000256" key="7">
    <source>
        <dbReference type="ARBA" id="ARBA00044137"/>
    </source>
</evidence>
<dbReference type="InterPro" id="IPR020613">
    <property type="entry name" value="Thiolase_CS"/>
</dbReference>
<sequence length="401" mass="42331">MRNVVIVDACRTAVGSFGGSLRPLKADALARAVMIAALERTGLEPGQVDEIFLGHCRQSSDCSNTARYAALLAGIPETVPASTVMCACASGMLAVNCGFNAIRTGQDQVVLAGGTESMSNAIFYLSDARWGVGTGTTQLKDSLTEAQFCSQPQDIYGRFNMGITAENIAAKMGITREEQDRFALASQEKARAAIAAGRFKDEIVPLTVPQGRKKPDKIFDTDEFPRETSLELLSRLKPAFLPPDGTVTAGNSSGRNDGASMLVLMDAQLAEEQGLKPLARILGVASAGVNPRYMGLGPVPATQKALEMAGLRLDDIQLIELNEAFAAQSIGCIRELGLQDRMGIINVNGGAIALGHPIGSSGSRILVTLVHEMNKRGLRYGLATLCIAGGMGMATVVETVQ</sequence>
<feature type="domain" description="Thiolase N-terminal" evidence="11">
    <location>
        <begin position="4"/>
        <end position="267"/>
    </location>
</feature>
<name>A0A174C4J5_FLAPL</name>
<evidence type="ECO:0000256" key="9">
    <source>
        <dbReference type="PIRSR" id="PIRSR000429-1"/>
    </source>
</evidence>
<dbReference type="PANTHER" id="PTHR18919">
    <property type="entry name" value="ACETYL-COA C-ACYLTRANSFERASE"/>
    <property type="match status" value="1"/>
</dbReference>
<dbReference type="CDD" id="cd00751">
    <property type="entry name" value="thiolase"/>
    <property type="match status" value="1"/>
</dbReference>
<protein>
    <recommendedName>
        <fullName evidence="7">Acetyl-CoA acetyltransferase</fullName>
        <ecNumber evidence="3">2.3.1.9</ecNumber>
    </recommendedName>
    <alternativeName>
        <fullName evidence="6">Acetoacetyl-CoA thiolase</fullName>
    </alternativeName>
</protein>
<comment type="catalytic activity">
    <reaction evidence="8">
        <text>2 acetyl-CoA = acetoacetyl-CoA + CoA</text>
        <dbReference type="Rhea" id="RHEA:21036"/>
        <dbReference type="ChEBI" id="CHEBI:57286"/>
        <dbReference type="ChEBI" id="CHEBI:57287"/>
        <dbReference type="ChEBI" id="CHEBI:57288"/>
        <dbReference type="EC" id="2.3.1.9"/>
    </reaction>
</comment>
<comment type="similarity">
    <text evidence="2 10">Belongs to the thiolase-like superfamily. Thiolase family.</text>
</comment>
<evidence type="ECO:0000256" key="3">
    <source>
        <dbReference type="ARBA" id="ARBA00012705"/>
    </source>
</evidence>
<evidence type="ECO:0000313" key="13">
    <source>
        <dbReference type="EMBL" id="CUO08332.1"/>
    </source>
</evidence>
<evidence type="ECO:0000256" key="8">
    <source>
        <dbReference type="ARBA" id="ARBA00051550"/>
    </source>
</evidence>
<dbReference type="AlphaFoldDB" id="A0A174C4J5"/>
<dbReference type="EC" id="2.3.1.9" evidence="3"/>
<comment type="subcellular location">
    <subcellularLocation>
        <location evidence="1">Cytoplasm</location>
    </subcellularLocation>
</comment>
<dbReference type="Gene3D" id="3.40.47.10">
    <property type="match status" value="2"/>
</dbReference>
<proteinExistence type="inferred from homology"/>
<dbReference type="PROSITE" id="PS00737">
    <property type="entry name" value="THIOLASE_2"/>
    <property type="match status" value="1"/>
</dbReference>
<dbReference type="EMBL" id="CYZT01000042">
    <property type="protein sequence ID" value="CUO08332.1"/>
    <property type="molecule type" value="Genomic_DNA"/>
</dbReference>
<dbReference type="PANTHER" id="PTHR18919:SF107">
    <property type="entry name" value="ACETYL-COA ACETYLTRANSFERASE, CYTOSOLIC"/>
    <property type="match status" value="1"/>
</dbReference>
<dbReference type="InterPro" id="IPR020617">
    <property type="entry name" value="Thiolase_C"/>
</dbReference>
<feature type="active site" description="Proton acceptor" evidence="9">
    <location>
        <position position="386"/>
    </location>
</feature>
<keyword evidence="4 10" id="KW-0808">Transferase</keyword>
<gene>
    <name evidence="13" type="primary">thlA_1</name>
    <name evidence="13" type="ORF">ERS852411_00943</name>
</gene>
<evidence type="ECO:0000256" key="10">
    <source>
        <dbReference type="RuleBase" id="RU003557"/>
    </source>
</evidence>